<reference evidence="1 2" key="1">
    <citation type="submission" date="2011-02" db="EMBL/GenBank/DDBJ databases">
        <title>The Genome Sequence of Sphaeroforma arctica JP610.</title>
        <authorList>
            <consortium name="The Broad Institute Genome Sequencing Platform"/>
            <person name="Russ C."/>
            <person name="Cuomo C."/>
            <person name="Young S.K."/>
            <person name="Zeng Q."/>
            <person name="Gargeya S."/>
            <person name="Alvarado L."/>
            <person name="Berlin A."/>
            <person name="Chapman S.B."/>
            <person name="Chen Z."/>
            <person name="Freedman E."/>
            <person name="Gellesch M."/>
            <person name="Goldberg J."/>
            <person name="Griggs A."/>
            <person name="Gujja S."/>
            <person name="Heilman E."/>
            <person name="Heiman D."/>
            <person name="Howarth C."/>
            <person name="Mehta T."/>
            <person name="Neiman D."/>
            <person name="Pearson M."/>
            <person name="Roberts A."/>
            <person name="Saif S."/>
            <person name="Shea T."/>
            <person name="Shenoy N."/>
            <person name="Sisk P."/>
            <person name="Stolte C."/>
            <person name="Sykes S."/>
            <person name="White J."/>
            <person name="Yandava C."/>
            <person name="Burger G."/>
            <person name="Gray M.W."/>
            <person name="Holland P.W.H."/>
            <person name="King N."/>
            <person name="Lang F.B.F."/>
            <person name="Roger A.J."/>
            <person name="Ruiz-Trillo I."/>
            <person name="Haas B."/>
            <person name="Nusbaum C."/>
            <person name="Birren B."/>
        </authorList>
    </citation>
    <scope>NUCLEOTIDE SEQUENCE [LARGE SCALE GENOMIC DNA]</scope>
    <source>
        <strain evidence="1 2">JP610</strain>
    </source>
</reference>
<dbReference type="GeneID" id="25918054"/>
<dbReference type="EMBL" id="KQ252747">
    <property type="protein sequence ID" value="KNC69930.1"/>
    <property type="molecule type" value="Genomic_DNA"/>
</dbReference>
<evidence type="ECO:0000313" key="2">
    <source>
        <dbReference type="Proteomes" id="UP000054560"/>
    </source>
</evidence>
<gene>
    <name evidence="1" type="ORF">SARC_17550</name>
</gene>
<sequence>DPTQHTHHHKKKRFHLNVCRGLNPIRSSAGDGDGVYVGMHTAQSCWKHAAACLQVDDKAFFNLGKAESMPT</sequence>
<keyword evidence="2" id="KW-1185">Reference proteome</keyword>
<organism evidence="1 2">
    <name type="scientific">Sphaeroforma arctica JP610</name>
    <dbReference type="NCBI Taxonomy" id="667725"/>
    <lineage>
        <taxon>Eukaryota</taxon>
        <taxon>Ichthyosporea</taxon>
        <taxon>Ichthyophonida</taxon>
        <taxon>Sphaeroforma</taxon>
    </lineage>
</organism>
<dbReference type="Proteomes" id="UP000054560">
    <property type="component" value="Unassembled WGS sequence"/>
</dbReference>
<dbReference type="Gene3D" id="2.70.130.10">
    <property type="entry name" value="Mannose-6-phosphate receptor binding domain"/>
    <property type="match status" value="1"/>
</dbReference>
<dbReference type="AlphaFoldDB" id="A0A0L0EZK2"/>
<feature type="non-terminal residue" evidence="1">
    <location>
        <position position="71"/>
    </location>
</feature>
<dbReference type="RefSeq" id="XP_014143832.1">
    <property type="nucleotide sequence ID" value="XM_014288357.1"/>
</dbReference>
<dbReference type="InterPro" id="IPR009011">
    <property type="entry name" value="Man6P_isomerase_rcpt-bd_dom_sf"/>
</dbReference>
<evidence type="ECO:0000313" key="1">
    <source>
        <dbReference type="EMBL" id="KNC69930.1"/>
    </source>
</evidence>
<feature type="non-terminal residue" evidence="1">
    <location>
        <position position="1"/>
    </location>
</feature>
<proteinExistence type="predicted"/>
<accession>A0A0L0EZK2</accession>
<protein>
    <submittedName>
        <fullName evidence="1">Uncharacterized protein</fullName>
    </submittedName>
</protein>
<name>A0A0L0EZK2_9EUKA</name>
<dbReference type="SUPFAM" id="SSF50911">
    <property type="entry name" value="Mannose 6-phosphate receptor domain"/>
    <property type="match status" value="1"/>
</dbReference>